<dbReference type="Gene3D" id="3.40.50.300">
    <property type="entry name" value="P-loop containing nucleotide triphosphate hydrolases"/>
    <property type="match status" value="1"/>
</dbReference>
<dbReference type="GO" id="GO:0005524">
    <property type="term" value="F:ATP binding"/>
    <property type="evidence" value="ECO:0007669"/>
    <property type="project" value="UniProtKB-KW"/>
</dbReference>
<dbReference type="FunFam" id="3.40.50.300:FF:000527">
    <property type="entry name" value="Tyrosine-protein kinase etk"/>
    <property type="match status" value="1"/>
</dbReference>
<dbReference type="CDD" id="cd05387">
    <property type="entry name" value="BY-kinase"/>
    <property type="match status" value="1"/>
</dbReference>
<dbReference type="Proteomes" id="UP000295733">
    <property type="component" value="Unassembled WGS sequence"/>
</dbReference>
<dbReference type="Pfam" id="PF02706">
    <property type="entry name" value="Wzz"/>
    <property type="match status" value="1"/>
</dbReference>
<evidence type="ECO:0000259" key="16">
    <source>
        <dbReference type="Pfam" id="PF13614"/>
    </source>
</evidence>
<evidence type="ECO:0000256" key="3">
    <source>
        <dbReference type="ARBA" id="ARBA00022475"/>
    </source>
</evidence>
<keyword evidence="19" id="KW-1185">Reference proteome</keyword>
<evidence type="ECO:0000256" key="4">
    <source>
        <dbReference type="ARBA" id="ARBA00022519"/>
    </source>
</evidence>
<dbReference type="EMBL" id="SLXL01000001">
    <property type="protein sequence ID" value="TCP27328.1"/>
    <property type="molecule type" value="Genomic_DNA"/>
</dbReference>
<evidence type="ECO:0000313" key="18">
    <source>
        <dbReference type="EMBL" id="TCP27328.1"/>
    </source>
</evidence>
<feature type="domain" description="AAA" evidence="16">
    <location>
        <begin position="546"/>
        <end position="658"/>
    </location>
</feature>
<evidence type="ECO:0000256" key="11">
    <source>
        <dbReference type="ARBA" id="ARBA00023136"/>
    </source>
</evidence>
<evidence type="ECO:0000313" key="19">
    <source>
        <dbReference type="Proteomes" id="UP000295733"/>
    </source>
</evidence>
<accession>A0A4R2NZW4</accession>
<feature type="domain" description="Tyrosine-protein kinase G-rich" evidence="17">
    <location>
        <begin position="385"/>
        <end position="460"/>
    </location>
</feature>
<evidence type="ECO:0000259" key="17">
    <source>
        <dbReference type="Pfam" id="PF13807"/>
    </source>
</evidence>
<evidence type="ECO:0000256" key="5">
    <source>
        <dbReference type="ARBA" id="ARBA00022679"/>
    </source>
</evidence>
<dbReference type="GO" id="GO:0005886">
    <property type="term" value="C:plasma membrane"/>
    <property type="evidence" value="ECO:0007669"/>
    <property type="project" value="UniProtKB-SubCell"/>
</dbReference>
<dbReference type="GO" id="GO:0004713">
    <property type="term" value="F:protein tyrosine kinase activity"/>
    <property type="evidence" value="ECO:0007669"/>
    <property type="project" value="UniProtKB-KW"/>
</dbReference>
<comment type="catalytic activity">
    <reaction evidence="13">
        <text>L-tyrosyl-[protein] + ATP = O-phospho-L-tyrosyl-[protein] + ADP + H(+)</text>
        <dbReference type="Rhea" id="RHEA:10596"/>
        <dbReference type="Rhea" id="RHEA-COMP:10136"/>
        <dbReference type="Rhea" id="RHEA-COMP:20101"/>
        <dbReference type="ChEBI" id="CHEBI:15378"/>
        <dbReference type="ChEBI" id="CHEBI:30616"/>
        <dbReference type="ChEBI" id="CHEBI:46858"/>
        <dbReference type="ChEBI" id="CHEBI:61978"/>
        <dbReference type="ChEBI" id="CHEBI:456216"/>
    </reaction>
</comment>
<evidence type="ECO:0000256" key="7">
    <source>
        <dbReference type="ARBA" id="ARBA00022741"/>
    </source>
</evidence>
<evidence type="ECO:0000256" key="14">
    <source>
        <dbReference type="SAM" id="Phobius"/>
    </source>
</evidence>
<protein>
    <submittedName>
        <fullName evidence="18">Tyrosine-protein kinase Etk/Wzc</fullName>
    </submittedName>
</protein>
<keyword evidence="7" id="KW-0547">Nucleotide-binding</keyword>
<dbReference type="InterPro" id="IPR032807">
    <property type="entry name" value="GNVR"/>
</dbReference>
<keyword evidence="4" id="KW-0997">Cell inner membrane</keyword>
<organism evidence="18 19">
    <name type="scientific">Rhodovulum adriaticum</name>
    <name type="common">Rhodopseudomonas adriatica</name>
    <dbReference type="NCBI Taxonomy" id="35804"/>
    <lineage>
        <taxon>Bacteria</taxon>
        <taxon>Pseudomonadati</taxon>
        <taxon>Pseudomonadota</taxon>
        <taxon>Alphaproteobacteria</taxon>
        <taxon>Rhodobacterales</taxon>
        <taxon>Paracoccaceae</taxon>
        <taxon>Rhodovulum</taxon>
    </lineage>
</organism>
<dbReference type="SUPFAM" id="SSF52540">
    <property type="entry name" value="P-loop containing nucleoside triphosphate hydrolases"/>
    <property type="match status" value="1"/>
</dbReference>
<sequence>MTNTPNPTIPDEDDGNEFHLADLGTQILARKWLVASCALVGLALGTLSGQLPPDKYSASALVHIERRSQGIELPEILVGERFGNLSLAQITTETHIIRSSFTLGPVADELNLDWRLEPQRFPVIGHMVVRRSWPQVPNWILPGYTRHGDAYELDLLEVDDHLINRRARIVVTGEGAFSANLPKREPVSGRVGEIVELAPGFRFRLSQLDVPPGREFTLWRSNKLQAVAAARSGLSVRERPPRNSGIADFSYQGTDSDLTIMIVNGVVRSYQRQTLNRRAAEIDRSIAFIETQLPEVRAQTAAAAAELADFRQENDVSDLTVGSQQLLQRIVGIEADLEELRFREEDLAKRLTPNHPEYRTLLDRKARLEERLEELRAESAELPPIEQQLLALQQKLERSIEIERQLSSRAEQLNIVRASAVSNINLLEPAVRSRRIGPDRRTPIVAGLLGGLFLGVLAVLGLNFMRRGIDDSRSIEELGLPLFATVNRVEGLRTDDTNTALYSLARTQPNDIVVESLRGLRTGLQFSLATAPNKSLMITSPAPSLGKSFISLNLSIVSAQAGNRVLLIDADLRKGKLRKQFGLPRRHAGLSDLLSGRAGIEEVLVTDPETGMDFIPTGSYPPNPADLLTAPQFKKLMEEATGYYDLVVVDCPPVLAVTDPGIIGQATGMSLLVIKHLETTKAEIQSSRKILANSGVTLSGAILTQFDASASRYGHYGHKYGYYGGYKYHYN</sequence>
<feature type="domain" description="Polysaccharide chain length determinant N-terminal" evidence="15">
    <location>
        <begin position="16"/>
        <end position="110"/>
    </location>
</feature>
<evidence type="ECO:0000256" key="10">
    <source>
        <dbReference type="ARBA" id="ARBA00022989"/>
    </source>
</evidence>
<keyword evidence="3" id="KW-1003">Cell membrane</keyword>
<dbReference type="PANTHER" id="PTHR32309:SF32">
    <property type="entry name" value="TYROSINE-PROTEIN KINASE ETK-RELATED"/>
    <property type="match status" value="1"/>
</dbReference>
<evidence type="ECO:0000256" key="9">
    <source>
        <dbReference type="ARBA" id="ARBA00022840"/>
    </source>
</evidence>
<keyword evidence="6 14" id="KW-0812">Transmembrane</keyword>
<dbReference type="RefSeq" id="WP_132598605.1">
    <property type="nucleotide sequence ID" value="NZ_NRRP01000001.1"/>
</dbReference>
<proteinExistence type="inferred from homology"/>
<comment type="subcellular location">
    <subcellularLocation>
        <location evidence="1">Cell inner membrane</location>
        <topology evidence="1">Multi-pass membrane protein</topology>
    </subcellularLocation>
</comment>
<dbReference type="InterPro" id="IPR050445">
    <property type="entry name" value="Bact_polysacc_biosynth/exp"/>
</dbReference>
<keyword evidence="10 14" id="KW-1133">Transmembrane helix</keyword>
<feature type="transmembrane region" description="Helical" evidence="14">
    <location>
        <begin position="444"/>
        <end position="465"/>
    </location>
</feature>
<evidence type="ECO:0000256" key="13">
    <source>
        <dbReference type="ARBA" id="ARBA00053015"/>
    </source>
</evidence>
<evidence type="ECO:0000256" key="1">
    <source>
        <dbReference type="ARBA" id="ARBA00004429"/>
    </source>
</evidence>
<evidence type="ECO:0000256" key="12">
    <source>
        <dbReference type="ARBA" id="ARBA00023137"/>
    </source>
</evidence>
<keyword evidence="5" id="KW-0808">Transferase</keyword>
<keyword evidence="9" id="KW-0067">ATP-binding</keyword>
<keyword evidence="11 14" id="KW-0472">Membrane</keyword>
<dbReference type="Pfam" id="PF13614">
    <property type="entry name" value="AAA_31"/>
    <property type="match status" value="1"/>
</dbReference>
<gene>
    <name evidence="18" type="ORF">EV656_101234</name>
</gene>
<evidence type="ECO:0000256" key="8">
    <source>
        <dbReference type="ARBA" id="ARBA00022777"/>
    </source>
</evidence>
<dbReference type="Pfam" id="PF13807">
    <property type="entry name" value="GNVR"/>
    <property type="match status" value="1"/>
</dbReference>
<dbReference type="InterPro" id="IPR025669">
    <property type="entry name" value="AAA_dom"/>
</dbReference>
<comment type="caution">
    <text evidence="18">The sequence shown here is derived from an EMBL/GenBank/DDBJ whole genome shotgun (WGS) entry which is preliminary data.</text>
</comment>
<dbReference type="NCBIfam" id="TIGR01007">
    <property type="entry name" value="eps_fam"/>
    <property type="match status" value="1"/>
</dbReference>
<evidence type="ECO:0000259" key="15">
    <source>
        <dbReference type="Pfam" id="PF02706"/>
    </source>
</evidence>
<keyword evidence="8 18" id="KW-0418">Kinase</keyword>
<dbReference type="Pfam" id="PF23607">
    <property type="entry name" value="WZC_N"/>
    <property type="match status" value="1"/>
</dbReference>
<reference evidence="18 19" key="1">
    <citation type="submission" date="2019-03" db="EMBL/GenBank/DDBJ databases">
        <title>Genomic Encyclopedia of Type Strains, Phase IV (KMG-IV): sequencing the most valuable type-strain genomes for metagenomic binning, comparative biology and taxonomic classification.</title>
        <authorList>
            <person name="Goeker M."/>
        </authorList>
    </citation>
    <scope>NUCLEOTIDE SEQUENCE [LARGE SCALE GENOMIC DNA]</scope>
    <source>
        <strain evidence="18 19">DSM 2781</strain>
    </source>
</reference>
<dbReference type="InterPro" id="IPR005702">
    <property type="entry name" value="Wzc-like_C"/>
</dbReference>
<evidence type="ECO:0000256" key="6">
    <source>
        <dbReference type="ARBA" id="ARBA00022692"/>
    </source>
</evidence>
<dbReference type="GO" id="GO:0042802">
    <property type="term" value="F:identical protein binding"/>
    <property type="evidence" value="ECO:0007669"/>
    <property type="project" value="UniProtKB-ARBA"/>
</dbReference>
<dbReference type="InterPro" id="IPR027417">
    <property type="entry name" value="P-loop_NTPase"/>
</dbReference>
<keyword evidence="12" id="KW-0829">Tyrosine-protein kinase</keyword>
<dbReference type="InterPro" id="IPR003856">
    <property type="entry name" value="LPS_length_determ_N"/>
</dbReference>
<dbReference type="PANTHER" id="PTHR32309">
    <property type="entry name" value="TYROSINE-PROTEIN KINASE"/>
    <property type="match status" value="1"/>
</dbReference>
<dbReference type="AlphaFoldDB" id="A0A4R2NZW4"/>
<dbReference type="OrthoDB" id="9775724at2"/>
<comment type="similarity">
    <text evidence="2">Belongs to the etk/wzc family.</text>
</comment>
<name>A0A4R2NZW4_RHOAD</name>
<evidence type="ECO:0000256" key="2">
    <source>
        <dbReference type="ARBA" id="ARBA00008883"/>
    </source>
</evidence>